<evidence type="ECO:0000313" key="3">
    <source>
        <dbReference type="Proteomes" id="UP000217549"/>
    </source>
</evidence>
<feature type="transmembrane region" description="Helical" evidence="1">
    <location>
        <begin position="145"/>
        <end position="165"/>
    </location>
</feature>
<evidence type="ECO:0000256" key="1">
    <source>
        <dbReference type="SAM" id="Phobius"/>
    </source>
</evidence>
<dbReference type="EMBL" id="LT907978">
    <property type="protein sequence ID" value="SOB73625.1"/>
    <property type="molecule type" value="Genomic_DNA"/>
</dbReference>
<feature type="transmembrane region" description="Helical" evidence="1">
    <location>
        <begin position="630"/>
        <end position="650"/>
    </location>
</feature>
<protein>
    <recommendedName>
        <fullName evidence="4">Bacterial membrane protein YfhO</fullName>
    </recommendedName>
</protein>
<gene>
    <name evidence="2" type="ORF">EHLA_3077</name>
</gene>
<feature type="transmembrane region" description="Helical" evidence="1">
    <location>
        <begin position="428"/>
        <end position="448"/>
    </location>
</feature>
<feature type="transmembrane region" description="Helical" evidence="1">
    <location>
        <begin position="549"/>
        <end position="566"/>
    </location>
</feature>
<dbReference type="RefSeq" id="WP_096241327.1">
    <property type="nucleotide sequence ID" value="NZ_LT907978.1"/>
</dbReference>
<feature type="transmembrane region" description="Helical" evidence="1">
    <location>
        <begin position="578"/>
        <end position="595"/>
    </location>
</feature>
<dbReference type="PANTHER" id="PTHR38454">
    <property type="entry name" value="INTEGRAL MEMBRANE PROTEIN-RELATED"/>
    <property type="match status" value="1"/>
</dbReference>
<feature type="transmembrane region" description="Helical" evidence="1">
    <location>
        <begin position="524"/>
        <end position="543"/>
    </location>
</feature>
<feature type="transmembrane region" description="Helical" evidence="1">
    <location>
        <begin position="607"/>
        <end position="623"/>
    </location>
</feature>
<dbReference type="InterPro" id="IPR018580">
    <property type="entry name" value="Uncharacterised_YfhO"/>
</dbReference>
<evidence type="ECO:0000313" key="2">
    <source>
        <dbReference type="EMBL" id="SOB73625.1"/>
    </source>
</evidence>
<feature type="transmembrane region" description="Helical" evidence="1">
    <location>
        <begin position="80"/>
        <end position="102"/>
    </location>
</feature>
<feature type="transmembrane region" description="Helical" evidence="1">
    <location>
        <begin position="39"/>
        <end position="60"/>
    </location>
</feature>
<feature type="transmembrane region" description="Helical" evidence="1">
    <location>
        <begin position="332"/>
        <end position="359"/>
    </location>
</feature>
<feature type="transmembrane region" description="Helical" evidence="1">
    <location>
        <begin position="299"/>
        <end position="320"/>
    </location>
</feature>
<feature type="transmembrane region" description="Helical" evidence="1">
    <location>
        <begin position="1053"/>
        <end position="1073"/>
    </location>
</feature>
<organism evidence="2 3">
    <name type="scientific">Anaerobutyricum hallii</name>
    <dbReference type="NCBI Taxonomy" id="39488"/>
    <lineage>
        <taxon>Bacteria</taxon>
        <taxon>Bacillati</taxon>
        <taxon>Bacillota</taxon>
        <taxon>Clostridia</taxon>
        <taxon>Lachnospirales</taxon>
        <taxon>Lachnospiraceae</taxon>
        <taxon>Anaerobutyricum</taxon>
    </lineage>
</organism>
<feature type="transmembrane region" description="Helical" evidence="1">
    <location>
        <begin position="496"/>
        <end position="512"/>
    </location>
</feature>
<feature type="transmembrane region" description="Helical" evidence="1">
    <location>
        <begin position="379"/>
        <end position="407"/>
    </location>
</feature>
<accession>A0A285Q0B1</accession>
<feature type="transmembrane region" description="Helical" evidence="1">
    <location>
        <begin position="199"/>
        <end position="223"/>
    </location>
</feature>
<keyword evidence="1" id="KW-0812">Transmembrane</keyword>
<keyword evidence="1" id="KW-1133">Transmembrane helix</keyword>
<name>A0A285Q0B1_9FIRM</name>
<dbReference type="PANTHER" id="PTHR38454:SF1">
    <property type="entry name" value="INTEGRAL MEMBRANE PROTEIN"/>
    <property type="match status" value="1"/>
</dbReference>
<evidence type="ECO:0008006" key="4">
    <source>
        <dbReference type="Google" id="ProtNLM"/>
    </source>
</evidence>
<keyword evidence="1" id="KW-0472">Membrane</keyword>
<reference evidence="3" key="1">
    <citation type="submission" date="2017-09" db="EMBL/GenBank/DDBJ databases">
        <authorList>
            <person name="Shetty A S."/>
        </authorList>
    </citation>
    <scope>NUCLEOTIDE SEQUENCE [LARGE SCALE GENOMIC DNA]</scope>
</reference>
<dbReference type="Pfam" id="PF09586">
    <property type="entry name" value="YfhO"/>
    <property type="match status" value="1"/>
</dbReference>
<sequence>MVKLAMYSLLIVITFFGVGAFSGKLFVKFPDREQREEKLMWIFLTFLMMYFASGFCIQMITGHKGFSLSLVETITMQKIAPIAGLFLCAAVIFALEIPAAGLLKKGMEKQKSMLISAGVSVVSAVILFVWKRAALTELVIGGKNFTILGILVFGIFYYAGFYLVYKRTQERAKVQPVSLKKEESLWKQKVGAFAKKHPLLCYMICYTGGFLVLVVIVFSTMILSNKALVWKIDAMPQYFPYLKYMAKFLRESVVSMLHGDFNLKMYDFTIGMGEDLRSVVRTYPTNFLGVFVPDRYMEVFYNFLMVLRYYLAGLAFTAYCRYRKKPWIPTCIVSYVYIFSGYIMCLGIRHPIFTAPLIYLPMLLIALDRLITDRKVLMYSLFVGISMFTNYYFLYINTVAMGVYALIRFAQTYKKDKVKEFFAMMVRIILSYLLGCCMGAVSFLPTIVRTLNSDRVGLSNAKIATDNLLFYYIQRPGKILAGLISNSYVPEYDSCLGFVALMVPALVVFFLNKKKEERGLKGIIILEYIALLVPFCAFAMSGFSTISNRWVYIVTFTLSYMMVLVFDDLRSLSKIQVIILCVVTVAYYPICKYMIEDNVMESETTFRMLVGAVLLILLINCMKKITKMQYYTAMMVFIVVSLAVHGRMLYDIGGVVDTFMYNGSISVKFERSPYLFFTDISDDNFYRVDTSSTDDEFENTGLVLDYNGVSMYNSVINKGMVKYHKDLDSIGISAVHRIYSFDNRTALEALANVRYYMIRKEFTQNLPYGFSKYKDYSTKAHEYTIYKNDYPLSIGYTYDKYIDSEEYEKLSAIEKQQVMLEAAVLDTKNVKSLAKGDTRSVSDKIKYGTVTVKDTDGVIVKEDRIRSKKEESTLTLSYEKKKGYEAYLMIDGMTTKKARIKAKISTDDMEKNIVIRNNDLTYALGRDSYLINLGYSDTSESEDVTFTIPIKAKINYSDVKVCYVPMDDYVSQIEERNEESLQNVLTDKNNEVSGNVTLSSDKVMVFSIPYSSGWKAYVDGKETSVFRANTMYMGINLTKGSHKVVLRYNSPGLHLGMMASAAGIIIWILLAVASKKKKQKGNQ</sequence>
<dbReference type="AlphaFoldDB" id="A0A285Q0B1"/>
<feature type="transmembrane region" description="Helical" evidence="1">
    <location>
        <begin position="114"/>
        <end position="133"/>
    </location>
</feature>
<dbReference type="Proteomes" id="UP000217549">
    <property type="component" value="Chromosome I"/>
</dbReference>
<keyword evidence="3" id="KW-1185">Reference proteome</keyword>
<feature type="transmembrane region" description="Helical" evidence="1">
    <location>
        <begin position="6"/>
        <end position="27"/>
    </location>
</feature>
<proteinExistence type="predicted"/>
<dbReference type="KEGG" id="ehl:EHLA_3077"/>